<keyword evidence="2" id="KW-0812">Transmembrane</keyword>
<reference evidence="3" key="2">
    <citation type="submission" date="2021-04" db="EMBL/GenBank/DDBJ databases">
        <authorList>
            <person name="Gilroy R."/>
        </authorList>
    </citation>
    <scope>NUCLEOTIDE SEQUENCE</scope>
    <source>
        <strain evidence="3">378</strain>
    </source>
</reference>
<protein>
    <submittedName>
        <fullName evidence="3">Uncharacterized protein</fullName>
    </submittedName>
</protein>
<name>A0A948TI63_9GAMM</name>
<evidence type="ECO:0000256" key="1">
    <source>
        <dbReference type="SAM" id="MobiDB-lite"/>
    </source>
</evidence>
<dbReference type="Proteomes" id="UP000733611">
    <property type="component" value="Unassembled WGS sequence"/>
</dbReference>
<organism evidence="3 4">
    <name type="scientific">Candidatus Anaerobiospirillum pullicola</name>
    <dbReference type="NCBI Taxonomy" id="2838451"/>
    <lineage>
        <taxon>Bacteria</taxon>
        <taxon>Pseudomonadati</taxon>
        <taxon>Pseudomonadota</taxon>
        <taxon>Gammaproteobacteria</taxon>
        <taxon>Aeromonadales</taxon>
        <taxon>Succinivibrionaceae</taxon>
        <taxon>Anaerobiospirillum</taxon>
    </lineage>
</organism>
<accession>A0A948TI63</accession>
<sequence length="268" mass="27782">MPHKSGSKPLLIAWSISHFVGAVLGLVVRVPLYLLALALIAVIGGVIYFPASLYLSVTSNPLTEDSLTAEELCLSSSDMIAGFFGLPPEARETSSSSSSSSAAAAAASVSASAASGVAPETSDGAEESTPAVLLRFQERHAITTTTTNTPTTEALSCSEGALRQSAGEKSIAALPTAAQAEPQVVLVPATVRAQSMKRLHQQQAPKTAAPQVTVKPVAPSEATDTTTTTKSPALTENSQPEDEVFTPAQKQLLARIATHQARLAHEQE</sequence>
<comment type="caution">
    <text evidence="3">The sequence shown here is derived from an EMBL/GenBank/DDBJ whole genome shotgun (WGS) entry which is preliminary data.</text>
</comment>
<proteinExistence type="predicted"/>
<keyword evidence="2" id="KW-1133">Transmembrane helix</keyword>
<dbReference type="AlphaFoldDB" id="A0A948TI63"/>
<evidence type="ECO:0000256" key="2">
    <source>
        <dbReference type="SAM" id="Phobius"/>
    </source>
</evidence>
<evidence type="ECO:0000313" key="4">
    <source>
        <dbReference type="Proteomes" id="UP000733611"/>
    </source>
</evidence>
<feature type="region of interest" description="Disordered" evidence="1">
    <location>
        <begin position="201"/>
        <end position="244"/>
    </location>
</feature>
<keyword evidence="2" id="KW-0472">Membrane</keyword>
<gene>
    <name evidence="3" type="ORF">H9847_10895</name>
</gene>
<reference evidence="3" key="1">
    <citation type="journal article" date="2021" name="PeerJ">
        <title>Extensive microbial diversity within the chicken gut microbiome revealed by metagenomics and culture.</title>
        <authorList>
            <person name="Gilroy R."/>
            <person name="Ravi A."/>
            <person name="Getino M."/>
            <person name="Pursley I."/>
            <person name="Horton D.L."/>
            <person name="Alikhan N.F."/>
            <person name="Baker D."/>
            <person name="Gharbi K."/>
            <person name="Hall N."/>
            <person name="Watson M."/>
            <person name="Adriaenssens E.M."/>
            <person name="Foster-Nyarko E."/>
            <person name="Jarju S."/>
            <person name="Secka A."/>
            <person name="Antonio M."/>
            <person name="Oren A."/>
            <person name="Chaudhuri R.R."/>
            <person name="La Ragione R."/>
            <person name="Hildebrand F."/>
            <person name="Pallen M.J."/>
        </authorList>
    </citation>
    <scope>NUCLEOTIDE SEQUENCE</scope>
    <source>
        <strain evidence="3">378</strain>
    </source>
</reference>
<feature type="transmembrane region" description="Helical" evidence="2">
    <location>
        <begin position="34"/>
        <end position="57"/>
    </location>
</feature>
<evidence type="ECO:0000313" key="3">
    <source>
        <dbReference type="EMBL" id="MBU3845349.1"/>
    </source>
</evidence>
<feature type="transmembrane region" description="Helical" evidence="2">
    <location>
        <begin position="9"/>
        <end position="28"/>
    </location>
</feature>
<dbReference type="EMBL" id="JAHLFE010000226">
    <property type="protein sequence ID" value="MBU3845349.1"/>
    <property type="molecule type" value="Genomic_DNA"/>
</dbReference>